<evidence type="ECO:0000313" key="1">
    <source>
        <dbReference type="EMBL" id="PKY48957.1"/>
    </source>
</evidence>
<organism evidence="1 2">
    <name type="scientific">Rhizophagus irregularis</name>
    <dbReference type="NCBI Taxonomy" id="588596"/>
    <lineage>
        <taxon>Eukaryota</taxon>
        <taxon>Fungi</taxon>
        <taxon>Fungi incertae sedis</taxon>
        <taxon>Mucoromycota</taxon>
        <taxon>Glomeromycotina</taxon>
        <taxon>Glomeromycetes</taxon>
        <taxon>Glomerales</taxon>
        <taxon>Glomeraceae</taxon>
        <taxon>Rhizophagus</taxon>
    </lineage>
</organism>
<dbReference type="EMBL" id="LLXI01000689">
    <property type="protein sequence ID" value="PKY48957.1"/>
    <property type="molecule type" value="Genomic_DNA"/>
</dbReference>
<dbReference type="AlphaFoldDB" id="A0A2I1GQU1"/>
<keyword evidence="2" id="KW-1185">Reference proteome</keyword>
<dbReference type="Proteomes" id="UP000234323">
    <property type="component" value="Unassembled WGS sequence"/>
</dbReference>
<dbReference type="VEuPathDB" id="FungiDB:RhiirFUN_000927"/>
<proteinExistence type="predicted"/>
<dbReference type="VEuPathDB" id="FungiDB:FUN_013617"/>
<gene>
    <name evidence="1" type="ORF">RhiirA4_422578</name>
</gene>
<dbReference type="VEuPathDB" id="FungiDB:FUN_009473"/>
<sequence length="463" mass="53376">MATEDAHQIQYISVYRLFRATEGLHEFFVEEPASKWCLESFVSKLVNEEADLDFEQTKELFLANLGQIENQRNVDNPIRLFCTSYIEWLKKWKGKAVLNACREFLHESKRLGTHLRQKRKHNEIAEECVFENAKYVAFNNVISLRLQRETQTPPTQSQQSLTPTTPNERIVEHEEYIESIKIVCASSINASELEKLVGKDLANKIFSYRKLVPSIWTKSLEKYFANALDKTGKEFKLAIQEEIEGEEENSFRLYCEKVLMGLSFEDRKFTIHHIAPLFMLYESTFGTLKFDWVEAHARSAKIMEITTDSGIVLVGLKGIRIGDDREIWQMEVSGSPSTPTFGGTKKSINTDILNLVSVLSSHLDLDVKIAKEIKVFSTQVNAHRLTLYAFSMQEDGIFFTYELASAELPFDFHSRSKYMAVLRLMAIFHDELVQQEAIMNKIDRILIPCEGKCVRDVLNLRDI</sequence>
<reference evidence="1 2" key="1">
    <citation type="submission" date="2015-10" db="EMBL/GenBank/DDBJ databases">
        <title>Genome analyses suggest a sexual origin of heterokaryosis in a supposedly ancient asexual fungus.</title>
        <authorList>
            <person name="Ropars J."/>
            <person name="Sedzielewska K."/>
            <person name="Noel J."/>
            <person name="Charron P."/>
            <person name="Farinelli L."/>
            <person name="Marton T."/>
            <person name="Kruger M."/>
            <person name="Pelin A."/>
            <person name="Brachmann A."/>
            <person name="Corradi N."/>
        </authorList>
    </citation>
    <scope>NUCLEOTIDE SEQUENCE [LARGE SCALE GENOMIC DNA]</scope>
    <source>
        <strain evidence="1 2">A4</strain>
    </source>
</reference>
<protein>
    <submittedName>
        <fullName evidence="1">Uncharacterized protein</fullName>
    </submittedName>
</protein>
<accession>A0A2I1GQU1</accession>
<comment type="caution">
    <text evidence="1">The sequence shown here is derived from an EMBL/GenBank/DDBJ whole genome shotgun (WGS) entry which is preliminary data.</text>
</comment>
<name>A0A2I1GQU1_9GLOM</name>
<dbReference type="VEuPathDB" id="FungiDB:RhiirA1_390032"/>
<evidence type="ECO:0000313" key="2">
    <source>
        <dbReference type="Proteomes" id="UP000234323"/>
    </source>
</evidence>